<organism evidence="1 2">
    <name type="scientific">Clostridium tanneri</name>
    <dbReference type="NCBI Taxonomy" id="3037988"/>
    <lineage>
        <taxon>Bacteria</taxon>
        <taxon>Bacillati</taxon>
        <taxon>Bacillota</taxon>
        <taxon>Clostridia</taxon>
        <taxon>Eubacteriales</taxon>
        <taxon>Clostridiaceae</taxon>
        <taxon>Clostridium</taxon>
    </lineage>
</organism>
<dbReference type="InterPro" id="IPR007253">
    <property type="entry name" value="Cell_wall-bd_2"/>
</dbReference>
<name>A0ABU4JQ52_9CLOT</name>
<accession>A0ABU4JQ52</accession>
<dbReference type="PANTHER" id="PTHR30032">
    <property type="entry name" value="N-ACETYLMURAMOYL-L-ALANINE AMIDASE-RELATED"/>
    <property type="match status" value="1"/>
</dbReference>
<dbReference type="InterPro" id="IPR051922">
    <property type="entry name" value="Bact_Sporulation_Assoc"/>
</dbReference>
<protein>
    <submittedName>
        <fullName evidence="1">Cell wall-binding repeat-containing protein</fullName>
    </submittedName>
</protein>
<sequence>MNRNSNRCPLTLNTTRICSNNPVATAVQVSKIGFVNMKPTAVILVNKNEVFDGIAATPLIHFPINAPLLFTDGNTLNQETLTEIRRLSPKGYKGIDVILVGNISRNISLILNHYGFRTYHVTGRNHFETACKIPSIRKEFKNILIVSGEDYSEGIMAAYWSVHHGDPILYVQRHCIPYCTLESIMKMHDINIYIIGSTKTISEDVERALRQLKNVKHLDRIGGDTPYDIAVNFAKYKDSKTEFGWGRNYREGHAFTFGALDHPMDIIAGVLFAHMGKHTPLLLTGNKIVPSVVEEYIKSVKPMPPKDMPRPPFMHGFILGDISHITYATQVMIEKTLSIDHEMMNMH</sequence>
<dbReference type="EMBL" id="JARUJP010000003">
    <property type="protein sequence ID" value="MDW8800259.1"/>
    <property type="molecule type" value="Genomic_DNA"/>
</dbReference>
<evidence type="ECO:0000313" key="2">
    <source>
        <dbReference type="Proteomes" id="UP001281656"/>
    </source>
</evidence>
<dbReference type="PANTHER" id="PTHR30032:SF4">
    <property type="entry name" value="AMIDASE ENHANCER"/>
    <property type="match status" value="1"/>
</dbReference>
<dbReference type="RefSeq" id="WP_318796812.1">
    <property type="nucleotide sequence ID" value="NZ_JARUJP010000003.1"/>
</dbReference>
<reference evidence="1 2" key="1">
    <citation type="submission" date="2023-04" db="EMBL/GenBank/DDBJ databases">
        <title>Clostridium tannerae sp. nov., isolated from the fecal material of an alpaca.</title>
        <authorList>
            <person name="Miller S."/>
            <person name="Hendry M."/>
            <person name="King J."/>
            <person name="Sankaranarayanan K."/>
            <person name="Lawson P.A."/>
        </authorList>
    </citation>
    <scope>NUCLEOTIDE SEQUENCE [LARGE SCALE GENOMIC DNA]</scope>
    <source>
        <strain evidence="1 2">A1-XYC3</strain>
    </source>
</reference>
<comment type="caution">
    <text evidence="1">The sequence shown here is derived from an EMBL/GenBank/DDBJ whole genome shotgun (WGS) entry which is preliminary data.</text>
</comment>
<dbReference type="Proteomes" id="UP001281656">
    <property type="component" value="Unassembled WGS sequence"/>
</dbReference>
<proteinExistence type="predicted"/>
<dbReference type="Pfam" id="PF04122">
    <property type="entry name" value="CW_binding_2"/>
    <property type="match status" value="1"/>
</dbReference>
<gene>
    <name evidence="1" type="ORF">P8V03_03730</name>
</gene>
<evidence type="ECO:0000313" key="1">
    <source>
        <dbReference type="EMBL" id="MDW8800259.1"/>
    </source>
</evidence>
<keyword evidence="2" id="KW-1185">Reference proteome</keyword>